<evidence type="ECO:0000313" key="2">
    <source>
        <dbReference type="Proteomes" id="UP000717328"/>
    </source>
</evidence>
<dbReference type="Gene3D" id="3.80.10.10">
    <property type="entry name" value="Ribonuclease Inhibitor"/>
    <property type="match status" value="2"/>
</dbReference>
<dbReference type="SUPFAM" id="SSF52047">
    <property type="entry name" value="RNI-like"/>
    <property type="match status" value="2"/>
</dbReference>
<proteinExistence type="predicted"/>
<protein>
    <submittedName>
        <fullName evidence="1">Uncharacterized protein</fullName>
    </submittedName>
</protein>
<name>A0A9P7GT36_9AGAR</name>
<keyword evidence="2" id="KW-1185">Reference proteome</keyword>
<dbReference type="AlphaFoldDB" id="A0A9P7GT36"/>
<dbReference type="OrthoDB" id="2848346at2759"/>
<reference evidence="1" key="1">
    <citation type="submission" date="2021-02" db="EMBL/GenBank/DDBJ databases">
        <authorList>
            <person name="Nieuwenhuis M."/>
            <person name="Van De Peppel L.J.J."/>
        </authorList>
    </citation>
    <scope>NUCLEOTIDE SEQUENCE</scope>
    <source>
        <strain evidence="1">D49</strain>
    </source>
</reference>
<dbReference type="GO" id="GO:0031146">
    <property type="term" value="P:SCF-dependent proteasomal ubiquitin-dependent protein catabolic process"/>
    <property type="evidence" value="ECO:0007669"/>
    <property type="project" value="TreeGrafter"/>
</dbReference>
<dbReference type="PANTHER" id="PTHR13318">
    <property type="entry name" value="PARTNER OF PAIRED, ISOFORM B-RELATED"/>
    <property type="match status" value="1"/>
</dbReference>
<dbReference type="GO" id="GO:0019005">
    <property type="term" value="C:SCF ubiquitin ligase complex"/>
    <property type="evidence" value="ECO:0007669"/>
    <property type="project" value="TreeGrafter"/>
</dbReference>
<evidence type="ECO:0000313" key="1">
    <source>
        <dbReference type="EMBL" id="KAG5652657.1"/>
    </source>
</evidence>
<dbReference type="Proteomes" id="UP000717328">
    <property type="component" value="Unassembled WGS sequence"/>
</dbReference>
<accession>A0A9P7GT36</accession>
<reference evidence="1" key="2">
    <citation type="submission" date="2021-10" db="EMBL/GenBank/DDBJ databases">
        <title>Phylogenomics reveals ancestral predisposition of the termite-cultivated fungus Termitomyces towards a domesticated lifestyle.</title>
        <authorList>
            <person name="Auxier B."/>
            <person name="Grum-Grzhimaylo A."/>
            <person name="Cardenas M.E."/>
            <person name="Lodge J.D."/>
            <person name="Laessoe T."/>
            <person name="Pedersen O."/>
            <person name="Smith M.E."/>
            <person name="Kuyper T.W."/>
            <person name="Franco-Molano E.A."/>
            <person name="Baroni T.J."/>
            <person name="Aanen D.K."/>
        </authorList>
    </citation>
    <scope>NUCLEOTIDE SEQUENCE</scope>
    <source>
        <strain evidence="1">D49</strain>
    </source>
</reference>
<organism evidence="1 2">
    <name type="scientific">Sphagnurus paluster</name>
    <dbReference type="NCBI Taxonomy" id="117069"/>
    <lineage>
        <taxon>Eukaryota</taxon>
        <taxon>Fungi</taxon>
        <taxon>Dikarya</taxon>
        <taxon>Basidiomycota</taxon>
        <taxon>Agaricomycotina</taxon>
        <taxon>Agaricomycetes</taxon>
        <taxon>Agaricomycetidae</taxon>
        <taxon>Agaricales</taxon>
        <taxon>Tricholomatineae</taxon>
        <taxon>Lyophyllaceae</taxon>
        <taxon>Sphagnurus</taxon>
    </lineage>
</organism>
<gene>
    <name evidence="1" type="ORF">H0H81_004213</name>
</gene>
<comment type="caution">
    <text evidence="1">The sequence shown here is derived from an EMBL/GenBank/DDBJ whole genome shotgun (WGS) entry which is preliminary data.</text>
</comment>
<dbReference type="EMBL" id="JABCKI010000108">
    <property type="protein sequence ID" value="KAG5652657.1"/>
    <property type="molecule type" value="Genomic_DNA"/>
</dbReference>
<sequence length="800" mass="91083">MKKLWKLNFGISVDELAQFLDTNSHEGDFPYLRELKIDIEKLSIVGRLLKRFGFKRLRSLTVLQSYLDEDSEDSESEWDLEAFFKALNSSQGSHSELRSLNIVNYPSVNGPSEHVLPFTSTALGFILPFSSLFVLKITFRVSIMWTDADLEAIAHAWPMLHKLSLECEQECVPSITLKGLIQLLRGCRELQRLMIRVDARQPPIFAESGDLGVIAPKLRHLDMYTSPLDNPDEFSTLIMIAFPALADLCCTGYDDNYNINAGFPPHHPHQRYAKAWNMVISRLIPVLERRWISTCLARTCRAFSEPALDELWRVQPSLLYLLQCLPGDAYEVRSREERSFLTMTRELHANDCKRIRIYAPRIKSIVRAAGDLAELDTLVIPILWASRAIFGGTLLPNLRHLSVNVEEFWGQALLPRLLVKPKIIAITIQGPAPEGDERPLPWDNLTAIIKPIASSLISFTLTGSESTDDQYQIPRYPRMHAFMDLHQSFHHLVDLDSHNVDITHTVLSHLASLKKLRKLDFAISVSELVEFLATPPRDGDFPSLVNLKIDIVQLSIVRKLLERPGFKRLQILTVLQSAESLVESEWDLEEFFKAVNSSQDSHSDLRSLSILNYPSIDSPSDEILPFTSTALGFLLPFSSLIVLEITFRVAIMWTDIDLESITSAWPMLDTLFLEDEEESDPPSITLKGLIQLFYGCRELRKVMIRVDARQVPMFVESGDLGTIAPKLQYLDMSSSPLENPDEFSSLIMISFPSLKKIYCSTYYQNDYLLLEPLSEDNLDRIYAEAWNKVTSQLRPLLDSR</sequence>
<dbReference type="InterPro" id="IPR032675">
    <property type="entry name" value="LRR_dom_sf"/>
</dbReference>
<dbReference type="PANTHER" id="PTHR13318:SF247">
    <property type="entry name" value="GH16156P"/>
    <property type="match status" value="1"/>
</dbReference>